<accession>A0A8J5R4G3</accession>
<dbReference type="InterPro" id="IPR056016">
    <property type="entry name" value="DUF7595"/>
</dbReference>
<evidence type="ECO:0008006" key="5">
    <source>
        <dbReference type="Google" id="ProtNLM"/>
    </source>
</evidence>
<dbReference type="InterPro" id="IPR001810">
    <property type="entry name" value="F-box_dom"/>
</dbReference>
<evidence type="ECO:0000313" key="4">
    <source>
        <dbReference type="Proteomes" id="UP000729402"/>
    </source>
</evidence>
<keyword evidence="4" id="KW-1185">Reference proteome</keyword>
<sequence length="436" mass="48363">MALPLGQLASNKRPKLILQAEGDGFLLNDELLLLVFAASSLDTDDLVRCAATCRRWRRLVAHDARYICRLKPPSQRFLRGLAVGFFHQSHLDDSGAPPRFVPFPSFSSSRCAHVFDDDLFRNSRLIASRNGRLVVELHRASRAAALRLAVCNPMIGDVSIIPTLSGKDRPGYYACALLTAEDLLETADPLPLGSTAFRLFLVYKRRNFTASRCYSSDTRAWGTEGKLCGTAKVSGRRLGEMTGGVAVRGAVFWLSRNVVLGVRVDSLEATSETFPWKWKSRLCFCLGNPMENRRLAVSPDGRLCVVQVGRPQGGSDNPVINVLCRSHGKAPAKGAWEWEKQFDVELQRLLPLENVGRVCLRGVMEKSGVVFLATGADRYAEQPDLALYALHLQKKEMRLVPAPPGRCCVRRSSWSFFGYEMDRVAYLTSLSPDTNA</sequence>
<dbReference type="Pfam" id="PF12937">
    <property type="entry name" value="F-box-like"/>
    <property type="match status" value="1"/>
</dbReference>
<dbReference type="Pfam" id="PF24523">
    <property type="entry name" value="DUF7595"/>
    <property type="match status" value="1"/>
</dbReference>
<dbReference type="Proteomes" id="UP000729402">
    <property type="component" value="Unassembled WGS sequence"/>
</dbReference>
<organism evidence="3 4">
    <name type="scientific">Zizania palustris</name>
    <name type="common">Northern wild rice</name>
    <dbReference type="NCBI Taxonomy" id="103762"/>
    <lineage>
        <taxon>Eukaryota</taxon>
        <taxon>Viridiplantae</taxon>
        <taxon>Streptophyta</taxon>
        <taxon>Embryophyta</taxon>
        <taxon>Tracheophyta</taxon>
        <taxon>Spermatophyta</taxon>
        <taxon>Magnoliopsida</taxon>
        <taxon>Liliopsida</taxon>
        <taxon>Poales</taxon>
        <taxon>Poaceae</taxon>
        <taxon>BOP clade</taxon>
        <taxon>Oryzoideae</taxon>
        <taxon>Oryzeae</taxon>
        <taxon>Zizaniinae</taxon>
        <taxon>Zizania</taxon>
    </lineage>
</organism>
<evidence type="ECO:0000313" key="3">
    <source>
        <dbReference type="EMBL" id="KAG8045761.1"/>
    </source>
</evidence>
<dbReference type="PANTHER" id="PTHR36140">
    <property type="entry name" value="F-BOX DOMAIN-CONTAINING PROTEIN-RELATED"/>
    <property type="match status" value="1"/>
</dbReference>
<dbReference type="OrthoDB" id="618196at2759"/>
<evidence type="ECO:0000259" key="1">
    <source>
        <dbReference type="Pfam" id="PF12937"/>
    </source>
</evidence>
<dbReference type="EMBL" id="JAAALK010000290">
    <property type="protein sequence ID" value="KAG8045761.1"/>
    <property type="molecule type" value="Genomic_DNA"/>
</dbReference>
<dbReference type="PANTHER" id="PTHR36140:SF1">
    <property type="entry name" value="F-BOX DOMAIN CONTAINING PROTEIN, EXPRESSED"/>
    <property type="match status" value="1"/>
</dbReference>
<protein>
    <recommendedName>
        <fullName evidence="5">F-box domain-containing protein</fullName>
    </recommendedName>
</protein>
<evidence type="ECO:0000259" key="2">
    <source>
        <dbReference type="Pfam" id="PF24523"/>
    </source>
</evidence>
<reference evidence="3" key="2">
    <citation type="submission" date="2021-02" db="EMBL/GenBank/DDBJ databases">
        <authorList>
            <person name="Kimball J.A."/>
            <person name="Haas M.W."/>
            <person name="Macchietto M."/>
            <person name="Kono T."/>
            <person name="Duquette J."/>
            <person name="Shao M."/>
        </authorList>
    </citation>
    <scope>NUCLEOTIDE SEQUENCE</scope>
    <source>
        <tissue evidence="3">Fresh leaf tissue</tissue>
    </source>
</reference>
<reference evidence="3" key="1">
    <citation type="journal article" date="2021" name="bioRxiv">
        <title>Whole Genome Assembly and Annotation of Northern Wild Rice, Zizania palustris L., Supports a Whole Genome Duplication in the Zizania Genus.</title>
        <authorList>
            <person name="Haas M."/>
            <person name="Kono T."/>
            <person name="Macchietto M."/>
            <person name="Millas R."/>
            <person name="McGilp L."/>
            <person name="Shao M."/>
            <person name="Duquette J."/>
            <person name="Hirsch C.N."/>
            <person name="Kimball J."/>
        </authorList>
    </citation>
    <scope>NUCLEOTIDE SEQUENCE</scope>
    <source>
        <tissue evidence="3">Fresh leaf tissue</tissue>
    </source>
</reference>
<proteinExistence type="predicted"/>
<gene>
    <name evidence="3" type="ORF">GUJ93_ZPchr0008g12419</name>
</gene>
<name>A0A8J5R4G3_ZIZPA</name>
<feature type="domain" description="F-box" evidence="1">
    <location>
        <begin position="29"/>
        <end position="63"/>
    </location>
</feature>
<comment type="caution">
    <text evidence="3">The sequence shown here is derived from an EMBL/GenBank/DDBJ whole genome shotgun (WGS) entry which is preliminary data.</text>
</comment>
<feature type="domain" description="DUF7595" evidence="2">
    <location>
        <begin position="112"/>
        <end position="373"/>
    </location>
</feature>
<dbReference type="AlphaFoldDB" id="A0A8J5R4G3"/>
<dbReference type="CDD" id="cd09917">
    <property type="entry name" value="F-box_SF"/>
    <property type="match status" value="1"/>
</dbReference>